<evidence type="ECO:0000256" key="1">
    <source>
        <dbReference type="SAM" id="MobiDB-lite"/>
    </source>
</evidence>
<sequence>MVLLRAQRALIDLTESGLELVASLGTTIGIRAQFKSSESHRSDFGGERKPISNSDQIRSAQKWRLSIPPDSSRRDEAPAPNGVKIGLQTSPHALPEVWRVRSTRPTRSRRGRRLENTRHAPPRARKVDHAPARAKKRSNARRTRAHVRPIARTRHHALGEWRQVSDQFPTRSHAPFNSGRVAATRSHARHSPQPIRGHAPATAPSRAAPTRAGLSRSAMIRADPFGKLQFSPWSFEIAIRKALSEFSRHSGFIREVGFQRFCFHFGEVRRRSNLRALIKLSDADYAPGKPRMRNEMNRKMIGHIRQCIEHEHDETSAHGEGLQWRNKRASSREEATGEGQEKRPEKRSQERSRKEAIEKRSRQMMEDGKSRGRTLSAFIATRRDKKNCPRNKAQDQSSEAATTAMMAVDESDVFS</sequence>
<dbReference type="AlphaFoldDB" id="A0A7J0DG29"/>
<name>A0A7J0DG29_9ERIC</name>
<comment type="caution">
    <text evidence="2">The sequence shown here is derived from an EMBL/GenBank/DDBJ whole genome shotgun (WGS) entry which is preliminary data.</text>
</comment>
<feature type="region of interest" description="Disordered" evidence="1">
    <location>
        <begin position="36"/>
        <end position="87"/>
    </location>
</feature>
<feature type="compositionally biased region" description="Basic residues" evidence="1">
    <location>
        <begin position="132"/>
        <end position="146"/>
    </location>
</feature>
<feature type="region of interest" description="Disordered" evidence="1">
    <location>
        <begin position="102"/>
        <end position="146"/>
    </location>
</feature>
<feature type="compositionally biased region" description="Low complexity" evidence="1">
    <location>
        <begin position="199"/>
        <end position="211"/>
    </location>
</feature>
<protein>
    <submittedName>
        <fullName evidence="2">Uncharacterized protein</fullName>
    </submittedName>
</protein>
<evidence type="ECO:0000313" key="3">
    <source>
        <dbReference type="Proteomes" id="UP000585474"/>
    </source>
</evidence>
<feature type="region of interest" description="Disordered" evidence="1">
    <location>
        <begin position="313"/>
        <end position="415"/>
    </location>
</feature>
<evidence type="ECO:0000313" key="2">
    <source>
        <dbReference type="EMBL" id="GFS34504.1"/>
    </source>
</evidence>
<accession>A0A7J0DG29</accession>
<reference evidence="3" key="1">
    <citation type="submission" date="2019-07" db="EMBL/GenBank/DDBJ databases">
        <title>De Novo Assembly of kiwifruit Actinidia rufa.</title>
        <authorList>
            <person name="Sugita-Konishi S."/>
            <person name="Sato K."/>
            <person name="Mori E."/>
            <person name="Abe Y."/>
            <person name="Kisaki G."/>
            <person name="Hamano K."/>
            <person name="Suezawa K."/>
            <person name="Otani M."/>
            <person name="Fukuda T."/>
            <person name="Manabe T."/>
            <person name="Gomi K."/>
            <person name="Tabuchi M."/>
            <person name="Akimitsu K."/>
            <person name="Kataoka I."/>
        </authorList>
    </citation>
    <scope>NUCLEOTIDE SEQUENCE [LARGE SCALE GENOMIC DNA]</scope>
    <source>
        <strain evidence="3">cv. Fuchu</strain>
    </source>
</reference>
<organism evidence="2 3">
    <name type="scientific">Actinidia rufa</name>
    <dbReference type="NCBI Taxonomy" id="165716"/>
    <lineage>
        <taxon>Eukaryota</taxon>
        <taxon>Viridiplantae</taxon>
        <taxon>Streptophyta</taxon>
        <taxon>Embryophyta</taxon>
        <taxon>Tracheophyta</taxon>
        <taxon>Spermatophyta</taxon>
        <taxon>Magnoliopsida</taxon>
        <taxon>eudicotyledons</taxon>
        <taxon>Gunneridae</taxon>
        <taxon>Pentapetalae</taxon>
        <taxon>asterids</taxon>
        <taxon>Ericales</taxon>
        <taxon>Actinidiaceae</taxon>
        <taxon>Actinidia</taxon>
    </lineage>
</organism>
<feature type="compositionally biased region" description="Basic and acidic residues" evidence="1">
    <location>
        <begin position="330"/>
        <end position="370"/>
    </location>
</feature>
<feature type="compositionally biased region" description="Basic residues" evidence="1">
    <location>
        <begin position="102"/>
        <end position="112"/>
    </location>
</feature>
<gene>
    <name evidence="2" type="ORF">Acr_00g0034260</name>
</gene>
<feature type="compositionally biased region" description="Basic and acidic residues" evidence="1">
    <location>
        <begin position="37"/>
        <end position="50"/>
    </location>
</feature>
<proteinExistence type="predicted"/>
<dbReference type="EMBL" id="BJWL01000212">
    <property type="protein sequence ID" value="GFS34504.1"/>
    <property type="molecule type" value="Genomic_DNA"/>
</dbReference>
<feature type="region of interest" description="Disordered" evidence="1">
    <location>
        <begin position="169"/>
        <end position="211"/>
    </location>
</feature>
<keyword evidence="3" id="KW-1185">Reference proteome</keyword>
<dbReference type="Proteomes" id="UP000585474">
    <property type="component" value="Unassembled WGS sequence"/>
</dbReference>